<keyword evidence="3" id="KW-1185">Reference proteome</keyword>
<evidence type="ECO:0000313" key="3">
    <source>
        <dbReference type="Proteomes" id="UP001178662"/>
    </source>
</evidence>
<evidence type="ECO:0000256" key="1">
    <source>
        <dbReference type="SAM" id="Phobius"/>
    </source>
</evidence>
<proteinExistence type="predicted"/>
<reference evidence="2" key="1">
    <citation type="submission" date="2023-03" db="EMBL/GenBank/DDBJ databases">
        <title>Andean soil-derived lignocellulolytic bacterial consortium as a source of novel taxa and putative plastic-active enzymes.</title>
        <authorList>
            <person name="Diaz-Garcia L."/>
            <person name="Chuvochina M."/>
            <person name="Feuerriegel G."/>
            <person name="Bunk B."/>
            <person name="Sproer C."/>
            <person name="Streit W.R."/>
            <person name="Rodriguez L.M."/>
            <person name="Overmann J."/>
            <person name="Jimenez D.J."/>
        </authorList>
    </citation>
    <scope>NUCLEOTIDE SEQUENCE</scope>
    <source>
        <strain evidence="2">MAG 2441</strain>
    </source>
</reference>
<dbReference type="AlphaFoldDB" id="A0AA95F3X0"/>
<evidence type="ECO:0000313" key="2">
    <source>
        <dbReference type="EMBL" id="WEK54350.1"/>
    </source>
</evidence>
<dbReference type="EMBL" id="CP119317">
    <property type="protein sequence ID" value="WEK54350.1"/>
    <property type="molecule type" value="Genomic_DNA"/>
</dbReference>
<name>A0AA95F3X0_9BACL</name>
<protein>
    <submittedName>
        <fullName evidence="2">Uncharacterized protein</fullName>
    </submittedName>
</protein>
<keyword evidence="1" id="KW-0812">Transmembrane</keyword>
<organism evidence="2 3">
    <name type="scientific">Candidatus Cohnella colombiensis</name>
    <dbReference type="NCBI Taxonomy" id="3121368"/>
    <lineage>
        <taxon>Bacteria</taxon>
        <taxon>Bacillati</taxon>
        <taxon>Bacillota</taxon>
        <taxon>Bacilli</taxon>
        <taxon>Bacillales</taxon>
        <taxon>Paenibacillaceae</taxon>
        <taxon>Cohnella</taxon>
    </lineage>
</organism>
<gene>
    <name evidence="2" type="ORF">P0Y55_17730</name>
</gene>
<sequence length="124" mass="14329">MQGLPIDFRCCISVKRRVHTGIERLWVFITVVVVEGGAIVIEITNHAWQHMKGLYLEEAEQKLDSNHIKEYLRRPSEKDAYAFQETQMNKHALMICNILGIQSEGFNYTCNIDAILRSIKHGKK</sequence>
<keyword evidence="1" id="KW-0472">Membrane</keyword>
<feature type="transmembrane region" description="Helical" evidence="1">
    <location>
        <begin position="25"/>
        <end position="44"/>
    </location>
</feature>
<dbReference type="Proteomes" id="UP001178662">
    <property type="component" value="Chromosome"/>
</dbReference>
<accession>A0AA95F3X0</accession>
<keyword evidence="1" id="KW-1133">Transmembrane helix</keyword>